<comment type="caution">
    <text evidence="2">The sequence shown here is derived from an EMBL/GenBank/DDBJ whole genome shotgun (WGS) entry which is preliminary data.</text>
</comment>
<feature type="compositionally biased region" description="Basic and acidic residues" evidence="1">
    <location>
        <begin position="95"/>
        <end position="113"/>
    </location>
</feature>
<feature type="compositionally biased region" description="Polar residues" evidence="1">
    <location>
        <begin position="76"/>
        <end position="91"/>
    </location>
</feature>
<proteinExistence type="predicted"/>
<evidence type="ECO:0000313" key="3">
    <source>
        <dbReference type="Proteomes" id="UP000664940"/>
    </source>
</evidence>
<dbReference type="Proteomes" id="UP000664940">
    <property type="component" value="Unassembled WGS sequence"/>
</dbReference>
<organism evidence="2 3">
    <name type="scientific">Phyllostomus discolor</name>
    <name type="common">pale spear-nosed bat</name>
    <dbReference type="NCBI Taxonomy" id="89673"/>
    <lineage>
        <taxon>Eukaryota</taxon>
        <taxon>Metazoa</taxon>
        <taxon>Chordata</taxon>
        <taxon>Craniata</taxon>
        <taxon>Vertebrata</taxon>
        <taxon>Euteleostomi</taxon>
        <taxon>Mammalia</taxon>
        <taxon>Eutheria</taxon>
        <taxon>Laurasiatheria</taxon>
        <taxon>Chiroptera</taxon>
        <taxon>Yangochiroptera</taxon>
        <taxon>Phyllostomidae</taxon>
        <taxon>Phyllostominae</taxon>
        <taxon>Phyllostomus</taxon>
    </lineage>
</organism>
<evidence type="ECO:0000313" key="2">
    <source>
        <dbReference type="EMBL" id="KAF6099844.1"/>
    </source>
</evidence>
<sequence>MYTQIEVHLKKLVHLPWPCCSVGCSAVYLWILGQGAGLGCGFRPCSGHRWEATNGCFSLRPMCLHPHSLKSISMSLDINQPTNQPTNLRNRNSIRRREKEDSEQKGQTERGPESHSWMGRDSQHGGPCGTGHSPRGGSAQRLRGGGRGREQPTTVNWESHRTARWTGERQETGTVLHRPLQAVLRGGRRAPP</sequence>
<accession>A0A834E0X9</accession>
<name>A0A834E0X9_9CHIR</name>
<reference evidence="2 3" key="1">
    <citation type="journal article" date="2020" name="Nature">
        <title>Six reference-quality genomes reveal evolution of bat adaptations.</title>
        <authorList>
            <person name="Jebb D."/>
            <person name="Huang Z."/>
            <person name="Pippel M."/>
            <person name="Hughes G.M."/>
            <person name="Lavrichenko K."/>
            <person name="Devanna P."/>
            <person name="Winkler S."/>
            <person name="Jermiin L.S."/>
            <person name="Skirmuntt E.C."/>
            <person name="Katzourakis A."/>
            <person name="Burkitt-Gray L."/>
            <person name="Ray D.A."/>
            <person name="Sullivan K.A.M."/>
            <person name="Roscito J.G."/>
            <person name="Kirilenko B.M."/>
            <person name="Davalos L.M."/>
            <person name="Corthals A.P."/>
            <person name="Power M.L."/>
            <person name="Jones G."/>
            <person name="Ransome R.D."/>
            <person name="Dechmann D.K.N."/>
            <person name="Locatelli A.G."/>
            <person name="Puechmaille S.J."/>
            <person name="Fedrigo O."/>
            <person name="Jarvis E.D."/>
            <person name="Hiller M."/>
            <person name="Vernes S.C."/>
            <person name="Myers E.W."/>
            <person name="Teeling E.C."/>
        </authorList>
    </citation>
    <scope>NUCLEOTIDE SEQUENCE [LARGE SCALE GENOMIC DNA]</scope>
    <source>
        <strain evidence="2">Bat1K_MPI-CBG_1</strain>
    </source>
</reference>
<feature type="compositionally biased region" description="Basic and acidic residues" evidence="1">
    <location>
        <begin position="158"/>
        <end position="171"/>
    </location>
</feature>
<gene>
    <name evidence="2" type="ORF">HJG60_011575</name>
</gene>
<feature type="region of interest" description="Disordered" evidence="1">
    <location>
        <begin position="76"/>
        <end position="175"/>
    </location>
</feature>
<evidence type="ECO:0000256" key="1">
    <source>
        <dbReference type="SAM" id="MobiDB-lite"/>
    </source>
</evidence>
<protein>
    <submittedName>
        <fullName evidence="2">Uncharacterized protein</fullName>
    </submittedName>
</protein>
<dbReference type="EMBL" id="JABVXQ010000007">
    <property type="protein sequence ID" value="KAF6099844.1"/>
    <property type="molecule type" value="Genomic_DNA"/>
</dbReference>
<dbReference type="AlphaFoldDB" id="A0A834E0X9"/>